<name>A9UXH2_MONBE</name>
<accession>A9UXH2</accession>
<evidence type="ECO:0000256" key="2">
    <source>
        <dbReference type="ARBA" id="ARBA00005778"/>
    </source>
</evidence>
<dbReference type="FunCoup" id="A9UXH2">
    <property type="interactions" value="513"/>
</dbReference>
<keyword evidence="4" id="KW-0449">Lipoprotein</keyword>
<dbReference type="OMA" id="EYRSRFN"/>
<evidence type="ECO:0000313" key="7">
    <source>
        <dbReference type="Proteomes" id="UP000001357"/>
    </source>
</evidence>
<feature type="domain" description="CYRIA/CYRIB Rac1 binding" evidence="5">
    <location>
        <begin position="18"/>
        <end position="320"/>
    </location>
</feature>
<dbReference type="GeneID" id="5890631"/>
<dbReference type="KEGG" id="mbr:MONBRDRAFT_35147"/>
<evidence type="ECO:0000313" key="6">
    <source>
        <dbReference type="EMBL" id="EDQ90006.1"/>
    </source>
</evidence>
<organism evidence="6 7">
    <name type="scientific">Monosiga brevicollis</name>
    <name type="common">Choanoflagellate</name>
    <dbReference type="NCBI Taxonomy" id="81824"/>
    <lineage>
        <taxon>Eukaryota</taxon>
        <taxon>Choanoflagellata</taxon>
        <taxon>Craspedida</taxon>
        <taxon>Salpingoecidae</taxon>
        <taxon>Monosiga</taxon>
    </lineage>
</organism>
<dbReference type="GO" id="GO:0016020">
    <property type="term" value="C:membrane"/>
    <property type="evidence" value="ECO:0007669"/>
    <property type="project" value="UniProtKB-SubCell"/>
</dbReference>
<dbReference type="eggNOG" id="KOG3951">
    <property type="taxonomic scope" value="Eukaryota"/>
</dbReference>
<reference evidence="6 7" key="1">
    <citation type="journal article" date="2008" name="Nature">
        <title>The genome of the choanoflagellate Monosiga brevicollis and the origin of metazoans.</title>
        <authorList>
            <consortium name="JGI Sequencing"/>
            <person name="King N."/>
            <person name="Westbrook M.J."/>
            <person name="Young S.L."/>
            <person name="Kuo A."/>
            <person name="Abedin M."/>
            <person name="Chapman J."/>
            <person name="Fairclough S."/>
            <person name="Hellsten U."/>
            <person name="Isogai Y."/>
            <person name="Letunic I."/>
            <person name="Marr M."/>
            <person name="Pincus D."/>
            <person name="Putnam N."/>
            <person name="Rokas A."/>
            <person name="Wright K.J."/>
            <person name="Zuzow R."/>
            <person name="Dirks W."/>
            <person name="Good M."/>
            <person name="Goodstein D."/>
            <person name="Lemons D."/>
            <person name="Li W."/>
            <person name="Lyons J.B."/>
            <person name="Morris A."/>
            <person name="Nichols S."/>
            <person name="Richter D.J."/>
            <person name="Salamov A."/>
            <person name="Bork P."/>
            <person name="Lim W.A."/>
            <person name="Manning G."/>
            <person name="Miller W.T."/>
            <person name="McGinnis W."/>
            <person name="Shapiro H."/>
            <person name="Tjian R."/>
            <person name="Grigoriev I.V."/>
            <person name="Rokhsar D."/>
        </authorList>
    </citation>
    <scope>NUCLEOTIDE SEQUENCE [LARGE SCALE GENOMIC DNA]</scope>
    <source>
        <strain evidence="7">MX1 / ATCC 50154</strain>
    </source>
</reference>
<keyword evidence="3" id="KW-0472">Membrane</keyword>
<dbReference type="Proteomes" id="UP000001357">
    <property type="component" value="Unassembled WGS sequence"/>
</dbReference>
<evidence type="ECO:0000256" key="1">
    <source>
        <dbReference type="ARBA" id="ARBA00004635"/>
    </source>
</evidence>
<dbReference type="InterPro" id="IPR039789">
    <property type="entry name" value="CYRI"/>
</dbReference>
<dbReference type="GO" id="GO:0030833">
    <property type="term" value="P:regulation of actin filament polymerization"/>
    <property type="evidence" value="ECO:0007669"/>
    <property type="project" value="InterPro"/>
</dbReference>
<dbReference type="EMBL" id="CH991549">
    <property type="protein sequence ID" value="EDQ90006.1"/>
    <property type="molecule type" value="Genomic_DNA"/>
</dbReference>
<evidence type="ECO:0000256" key="4">
    <source>
        <dbReference type="ARBA" id="ARBA00023288"/>
    </source>
</evidence>
<dbReference type="InterPro" id="IPR009828">
    <property type="entry name" value="CYRIA/CYRIB_Rac1-bd"/>
</dbReference>
<dbReference type="InParanoid" id="A9UXH2"/>
<proteinExistence type="inferred from homology"/>
<gene>
    <name evidence="6" type="ORF">MONBRDRAFT_35147</name>
</gene>
<comment type="similarity">
    <text evidence="2">Belongs to the CYRI family.</text>
</comment>
<protein>
    <recommendedName>
        <fullName evidence="5">CYRIA/CYRIB Rac1 binding domain-containing protein</fullName>
    </recommendedName>
</protein>
<evidence type="ECO:0000256" key="3">
    <source>
        <dbReference type="ARBA" id="ARBA00023136"/>
    </source>
</evidence>
<dbReference type="Pfam" id="PF07159">
    <property type="entry name" value="CYRIA-B_Rac1-bd"/>
    <property type="match status" value="1"/>
</dbReference>
<dbReference type="AlphaFoldDB" id="A9UXH2"/>
<evidence type="ECO:0000259" key="5">
    <source>
        <dbReference type="Pfam" id="PF07159"/>
    </source>
</evidence>
<dbReference type="RefSeq" id="XP_001745428.1">
    <property type="nucleotide sequence ID" value="XM_001745376.1"/>
</dbReference>
<dbReference type="GO" id="GO:0031267">
    <property type="term" value="F:small GTPase binding"/>
    <property type="evidence" value="ECO:0007669"/>
    <property type="project" value="InterPro"/>
</dbReference>
<sequence length="325" mass="36597">MGNIVQVLRRDAQTLDKDIFVDFEKASPSDAELETYEKVNAVLSKADGILKDLETYEGAGDPIRKAISNGSDEELQKQAWDAVSPLVALLKDFYIFSSEVESVLPFLLEALCTEAPATEALEGKQALAKQFAEILQFVLKFDDLKMNNPAVQNDFSYYRRTISRMKMKNPGEEEEAVVSNEEANRMSLFYAYPTPMLKTVSDATTKFVSENHEIPVENTTDFLATLATICRVMIESPDIYSRFEKPDTVTFCQRVMVGAIILYDHVHLVGAFSKKNQSIDIRASLKALKMHENPHLENLLNALRFSTKHLSDDSTPKDIKKLLNV</sequence>
<comment type="subcellular location">
    <subcellularLocation>
        <location evidence="1">Membrane</location>
        <topology evidence="1">Lipid-anchor</topology>
    </subcellularLocation>
</comment>
<keyword evidence="7" id="KW-1185">Reference proteome</keyword>
<dbReference type="PANTHER" id="PTHR12422">
    <property type="entry name" value="GH09096P"/>
    <property type="match status" value="1"/>
</dbReference>